<dbReference type="GO" id="GO:0043565">
    <property type="term" value="F:sequence-specific DNA binding"/>
    <property type="evidence" value="ECO:0007669"/>
    <property type="project" value="InterPro"/>
</dbReference>
<evidence type="ECO:0000259" key="4">
    <source>
        <dbReference type="PROSITE" id="PS01124"/>
    </source>
</evidence>
<evidence type="ECO:0000313" key="5">
    <source>
        <dbReference type="EMBL" id="GGQ72458.1"/>
    </source>
</evidence>
<proteinExistence type="predicted"/>
<keyword evidence="2" id="KW-0238">DNA-binding</keyword>
<dbReference type="InterPro" id="IPR050204">
    <property type="entry name" value="AraC_XylS_family_regulators"/>
</dbReference>
<dbReference type="Gene3D" id="1.10.10.60">
    <property type="entry name" value="Homeodomain-like"/>
    <property type="match status" value="1"/>
</dbReference>
<dbReference type="PANTHER" id="PTHR46796:SF12">
    <property type="entry name" value="HTH-TYPE DNA-BINDING TRANSCRIPTIONAL ACTIVATOR EUTR"/>
    <property type="match status" value="1"/>
</dbReference>
<dbReference type="Pfam" id="PF12833">
    <property type="entry name" value="HTH_18"/>
    <property type="match status" value="1"/>
</dbReference>
<evidence type="ECO:0000256" key="2">
    <source>
        <dbReference type="ARBA" id="ARBA00023125"/>
    </source>
</evidence>
<comment type="caution">
    <text evidence="5">The sequence shown here is derived from an EMBL/GenBank/DDBJ whole genome shotgun (WGS) entry which is preliminary data.</text>
</comment>
<dbReference type="Pfam" id="PF14525">
    <property type="entry name" value="AraC_binding_2"/>
    <property type="match status" value="1"/>
</dbReference>
<dbReference type="InterPro" id="IPR035418">
    <property type="entry name" value="AraC-bd_2"/>
</dbReference>
<dbReference type="InterPro" id="IPR018060">
    <property type="entry name" value="HTH_AraC"/>
</dbReference>
<dbReference type="InterPro" id="IPR009057">
    <property type="entry name" value="Homeodomain-like_sf"/>
</dbReference>
<dbReference type="AlphaFoldDB" id="A0A918BK78"/>
<keyword evidence="1" id="KW-0805">Transcription regulation</keyword>
<dbReference type="RefSeq" id="WP_189218914.1">
    <property type="nucleotide sequence ID" value="NZ_BMQK01000012.1"/>
</dbReference>
<dbReference type="Proteomes" id="UP000620156">
    <property type="component" value="Unassembled WGS sequence"/>
</dbReference>
<organism evidence="5 6">
    <name type="scientific">Streptomyces ruber</name>
    <dbReference type="NCBI Taxonomy" id="83378"/>
    <lineage>
        <taxon>Bacteria</taxon>
        <taxon>Bacillati</taxon>
        <taxon>Actinomycetota</taxon>
        <taxon>Actinomycetes</taxon>
        <taxon>Kitasatosporales</taxon>
        <taxon>Streptomycetaceae</taxon>
        <taxon>Streptomyces</taxon>
    </lineage>
</organism>
<accession>A0A918BK78</accession>
<sequence>MPTVFDSTDPDVTGDMVSRLYARVRVTDRDGQHRVTLTQDRIGPVMLHRFDYHCLVDFEMDPLRSVVLLNATQGALPRLTLGHYEGDVHAGQVLCIPPGLPCAGEVDHLTHDSVILPPDQLDRVAATAPGRSPKPIRLTGYLPVTPTAGRYLRHTIAHVRDTVRADPTPYEQPLLASTTSQLLAAAVLATFPSTAVTEPTIDDRNDARPVTLRRALAYIDDHAGTDISAADIATAARISIRTLQYAFRRHLDTTPMRHLRRVRLAHAHRDLLTADPAAGVTVTAVAARWGFFHSGQFAAAYRRVYGRPPHRTLYQDAP</sequence>
<dbReference type="EMBL" id="BMQK01000012">
    <property type="protein sequence ID" value="GGQ72458.1"/>
    <property type="molecule type" value="Genomic_DNA"/>
</dbReference>
<protein>
    <recommendedName>
        <fullName evidence="4">HTH araC/xylS-type domain-containing protein</fullName>
    </recommendedName>
</protein>
<feature type="domain" description="HTH araC/xylS-type" evidence="4">
    <location>
        <begin position="213"/>
        <end position="315"/>
    </location>
</feature>
<reference evidence="5" key="2">
    <citation type="submission" date="2020-09" db="EMBL/GenBank/DDBJ databases">
        <authorList>
            <person name="Sun Q."/>
            <person name="Ohkuma M."/>
        </authorList>
    </citation>
    <scope>NUCLEOTIDE SEQUENCE</scope>
    <source>
        <strain evidence="5">JCM 3131</strain>
    </source>
</reference>
<keyword evidence="6" id="KW-1185">Reference proteome</keyword>
<name>A0A918BK78_9ACTN</name>
<evidence type="ECO:0000313" key="6">
    <source>
        <dbReference type="Proteomes" id="UP000620156"/>
    </source>
</evidence>
<keyword evidence="3" id="KW-0804">Transcription</keyword>
<dbReference type="SMART" id="SM00342">
    <property type="entry name" value="HTH_ARAC"/>
    <property type="match status" value="1"/>
</dbReference>
<dbReference type="PANTHER" id="PTHR46796">
    <property type="entry name" value="HTH-TYPE TRANSCRIPTIONAL ACTIVATOR RHAS-RELATED"/>
    <property type="match status" value="1"/>
</dbReference>
<dbReference type="PROSITE" id="PS01124">
    <property type="entry name" value="HTH_ARAC_FAMILY_2"/>
    <property type="match status" value="1"/>
</dbReference>
<gene>
    <name evidence="5" type="ORF">GCM10010145_47600</name>
</gene>
<dbReference type="GO" id="GO:0003700">
    <property type="term" value="F:DNA-binding transcription factor activity"/>
    <property type="evidence" value="ECO:0007669"/>
    <property type="project" value="InterPro"/>
</dbReference>
<dbReference type="SUPFAM" id="SSF46689">
    <property type="entry name" value="Homeodomain-like"/>
    <property type="match status" value="2"/>
</dbReference>
<evidence type="ECO:0000256" key="3">
    <source>
        <dbReference type="ARBA" id="ARBA00023163"/>
    </source>
</evidence>
<reference evidence="5" key="1">
    <citation type="journal article" date="2014" name="Int. J. Syst. Evol. Microbiol.">
        <title>Complete genome sequence of Corynebacterium casei LMG S-19264T (=DSM 44701T), isolated from a smear-ripened cheese.</title>
        <authorList>
            <consortium name="US DOE Joint Genome Institute (JGI-PGF)"/>
            <person name="Walter F."/>
            <person name="Albersmeier A."/>
            <person name="Kalinowski J."/>
            <person name="Ruckert C."/>
        </authorList>
    </citation>
    <scope>NUCLEOTIDE SEQUENCE</scope>
    <source>
        <strain evidence="5">JCM 3131</strain>
    </source>
</reference>
<evidence type="ECO:0000256" key="1">
    <source>
        <dbReference type="ARBA" id="ARBA00023015"/>
    </source>
</evidence>